<evidence type="ECO:0000259" key="1">
    <source>
        <dbReference type="PROSITE" id="PS50878"/>
    </source>
</evidence>
<evidence type="ECO:0000313" key="2">
    <source>
        <dbReference type="Proteomes" id="UP000504635"/>
    </source>
</evidence>
<dbReference type="GO" id="GO:0071897">
    <property type="term" value="P:DNA biosynthetic process"/>
    <property type="evidence" value="ECO:0007669"/>
    <property type="project" value="UniProtKB-ARBA"/>
</dbReference>
<dbReference type="Proteomes" id="UP000504635">
    <property type="component" value="Unplaced"/>
</dbReference>
<dbReference type="OrthoDB" id="10058657at2759"/>
<name>A0A6J2XLR8_SITOR</name>
<dbReference type="PANTHER" id="PTHR21301">
    <property type="entry name" value="REVERSE TRANSCRIPTASE"/>
    <property type="match status" value="1"/>
</dbReference>
<dbReference type="KEGG" id="soy:115879108"/>
<evidence type="ECO:0000313" key="3">
    <source>
        <dbReference type="RefSeq" id="XP_030751614.1"/>
    </source>
</evidence>
<gene>
    <name evidence="3" type="primary">LOC115879108</name>
</gene>
<dbReference type="CDD" id="cd00304">
    <property type="entry name" value="RT_like"/>
    <property type="match status" value="1"/>
</dbReference>
<feature type="domain" description="Reverse transcriptase" evidence="1">
    <location>
        <begin position="1"/>
        <end position="222"/>
    </location>
</feature>
<dbReference type="GeneID" id="115879108"/>
<dbReference type="Pfam" id="PF00078">
    <property type="entry name" value="RVT_1"/>
    <property type="match status" value="1"/>
</dbReference>
<dbReference type="PROSITE" id="PS50878">
    <property type="entry name" value="RT_POL"/>
    <property type="match status" value="1"/>
</dbReference>
<accession>A0A6J2XLR8</accession>
<dbReference type="AlphaFoldDB" id="A0A6J2XLR8"/>
<dbReference type="InterPro" id="IPR000477">
    <property type="entry name" value="RT_dom"/>
</dbReference>
<dbReference type="RefSeq" id="XP_030751614.1">
    <property type="nucleotide sequence ID" value="XM_030895754.1"/>
</dbReference>
<protein>
    <submittedName>
        <fullName evidence="3">Uncharacterized protein LOC115879108</fullName>
    </submittedName>
</protein>
<keyword evidence="2" id="KW-1185">Reference proteome</keyword>
<dbReference type="PANTHER" id="PTHR21301:SF10">
    <property type="entry name" value="REVERSE TRANSCRIPTASE DOMAIN-CONTAINING PROTEIN"/>
    <property type="match status" value="1"/>
</dbReference>
<dbReference type="SUPFAM" id="SSF56672">
    <property type="entry name" value="DNA/RNA polymerases"/>
    <property type="match status" value="1"/>
</dbReference>
<proteinExistence type="predicted"/>
<organism evidence="2 3">
    <name type="scientific">Sitophilus oryzae</name>
    <name type="common">Rice weevil</name>
    <name type="synonym">Curculio oryzae</name>
    <dbReference type="NCBI Taxonomy" id="7048"/>
    <lineage>
        <taxon>Eukaryota</taxon>
        <taxon>Metazoa</taxon>
        <taxon>Ecdysozoa</taxon>
        <taxon>Arthropoda</taxon>
        <taxon>Hexapoda</taxon>
        <taxon>Insecta</taxon>
        <taxon>Pterygota</taxon>
        <taxon>Neoptera</taxon>
        <taxon>Endopterygota</taxon>
        <taxon>Coleoptera</taxon>
        <taxon>Polyphaga</taxon>
        <taxon>Cucujiformia</taxon>
        <taxon>Curculionidae</taxon>
        <taxon>Dryophthorinae</taxon>
        <taxon>Sitophilus</taxon>
    </lineage>
</organism>
<sequence>MPLRPITSSRDSATSNLSRFLLQIVQPLVEETSSFVKNSKHFVDILKKVELGPSDKFVSFEVDNLYTNVSLEESLDIVEARLRDEVTFSERTSLPLGGVMELFRCCLRNSYFQVKEKFYAQNDGLPMGSPLSPVLANIYMEWFETNAISIAVVKHKIWLRYVDDAIIIWNGIDRQLDSFLNHLNSRNISIRFTIEKEKNFYLPFLDVLVSRSDGSISPHFCI</sequence>
<dbReference type="InParanoid" id="A0A6J2XLR8"/>
<reference evidence="3" key="1">
    <citation type="submission" date="2025-08" db="UniProtKB">
        <authorList>
            <consortium name="RefSeq"/>
        </authorList>
    </citation>
    <scope>IDENTIFICATION</scope>
    <source>
        <tissue evidence="3">Gonads</tissue>
    </source>
</reference>
<dbReference type="InterPro" id="IPR043502">
    <property type="entry name" value="DNA/RNA_pol_sf"/>
</dbReference>